<comment type="caution">
    <text evidence="1">The sequence shown here is derived from an EMBL/GenBank/DDBJ whole genome shotgun (WGS) entry which is preliminary data.</text>
</comment>
<evidence type="ECO:0000313" key="2">
    <source>
        <dbReference type="Proteomes" id="UP001597120"/>
    </source>
</evidence>
<name>A0ABW3DCR5_9BACL</name>
<protein>
    <submittedName>
        <fullName evidence="1">Uncharacterized protein</fullName>
    </submittedName>
</protein>
<sequence>MFRRKLGLRVNESLRTLEAIDLVNWKKNARNRAKRAPVELNEEWLIPSEEIRDKGNRKAGRQEGRTAKSGVIRMARKERDVYSYDRAVAPAKTGGDWNEQTYRRIRDTELPQRASTPNDLYHLIHDHLDHIQEMTVGVEQLMKASAELVRQLERTFGRE</sequence>
<dbReference type="Proteomes" id="UP001597120">
    <property type="component" value="Unassembled WGS sequence"/>
</dbReference>
<dbReference type="EMBL" id="JBHTIU010000076">
    <property type="protein sequence ID" value="MFD0871272.1"/>
    <property type="molecule type" value="Genomic_DNA"/>
</dbReference>
<proteinExistence type="predicted"/>
<dbReference type="RefSeq" id="WP_379290223.1">
    <property type="nucleotide sequence ID" value="NZ_JBHTIU010000076.1"/>
</dbReference>
<gene>
    <name evidence="1" type="ORF">ACFQ03_19185</name>
</gene>
<keyword evidence="2" id="KW-1185">Reference proteome</keyword>
<evidence type="ECO:0000313" key="1">
    <source>
        <dbReference type="EMBL" id="MFD0871272.1"/>
    </source>
</evidence>
<accession>A0ABW3DCR5</accession>
<organism evidence="1 2">
    <name type="scientific">Paenibacillus residui</name>
    <dbReference type="NCBI Taxonomy" id="629724"/>
    <lineage>
        <taxon>Bacteria</taxon>
        <taxon>Bacillati</taxon>
        <taxon>Bacillota</taxon>
        <taxon>Bacilli</taxon>
        <taxon>Bacillales</taxon>
        <taxon>Paenibacillaceae</taxon>
        <taxon>Paenibacillus</taxon>
    </lineage>
</organism>
<reference evidence="2" key="1">
    <citation type="journal article" date="2019" name="Int. J. Syst. Evol. Microbiol.">
        <title>The Global Catalogue of Microorganisms (GCM) 10K type strain sequencing project: providing services to taxonomists for standard genome sequencing and annotation.</title>
        <authorList>
            <consortium name="The Broad Institute Genomics Platform"/>
            <consortium name="The Broad Institute Genome Sequencing Center for Infectious Disease"/>
            <person name="Wu L."/>
            <person name="Ma J."/>
        </authorList>
    </citation>
    <scope>NUCLEOTIDE SEQUENCE [LARGE SCALE GENOMIC DNA]</scope>
    <source>
        <strain evidence="2">CCUG 57263</strain>
    </source>
</reference>